<reference evidence="2 3" key="1">
    <citation type="journal article" date="2016" name="Nat. Commun.">
        <title>Extremotolerant tardigrade genome and improved radiotolerance of human cultured cells by tardigrade-unique protein.</title>
        <authorList>
            <person name="Hashimoto T."/>
            <person name="Horikawa D.D."/>
            <person name="Saito Y."/>
            <person name="Kuwahara H."/>
            <person name="Kozuka-Hata H."/>
            <person name="Shin-I T."/>
            <person name="Minakuchi Y."/>
            <person name="Ohishi K."/>
            <person name="Motoyama A."/>
            <person name="Aizu T."/>
            <person name="Enomoto A."/>
            <person name="Kondo K."/>
            <person name="Tanaka S."/>
            <person name="Hara Y."/>
            <person name="Koshikawa S."/>
            <person name="Sagara H."/>
            <person name="Miura T."/>
            <person name="Yokobori S."/>
            <person name="Miyagawa K."/>
            <person name="Suzuki Y."/>
            <person name="Kubo T."/>
            <person name="Oyama M."/>
            <person name="Kohara Y."/>
            <person name="Fujiyama A."/>
            <person name="Arakawa K."/>
            <person name="Katayama T."/>
            <person name="Toyoda A."/>
            <person name="Kunieda T."/>
        </authorList>
    </citation>
    <scope>NUCLEOTIDE SEQUENCE [LARGE SCALE GENOMIC DNA]</scope>
    <source>
        <strain evidence="2 3">YOKOZUNA-1</strain>
    </source>
</reference>
<dbReference type="AlphaFoldDB" id="A0A1D1UFC3"/>
<accession>A0A1D1UFC3</accession>
<keyword evidence="3" id="KW-1185">Reference proteome</keyword>
<evidence type="ECO:0000313" key="2">
    <source>
        <dbReference type="EMBL" id="GAU88161.1"/>
    </source>
</evidence>
<organism evidence="2 3">
    <name type="scientific">Ramazzottius varieornatus</name>
    <name type="common">Water bear</name>
    <name type="synonym">Tardigrade</name>
    <dbReference type="NCBI Taxonomy" id="947166"/>
    <lineage>
        <taxon>Eukaryota</taxon>
        <taxon>Metazoa</taxon>
        <taxon>Ecdysozoa</taxon>
        <taxon>Tardigrada</taxon>
        <taxon>Eutardigrada</taxon>
        <taxon>Parachela</taxon>
        <taxon>Hypsibioidea</taxon>
        <taxon>Ramazzottiidae</taxon>
        <taxon>Ramazzottius</taxon>
    </lineage>
</organism>
<proteinExistence type="predicted"/>
<feature type="region of interest" description="Disordered" evidence="1">
    <location>
        <begin position="38"/>
        <end position="60"/>
    </location>
</feature>
<sequence length="60" mass="7131">MCEPVALKYSTKAPYHHYFNPSFICCNKKRNTVGNRVYKRKSRKKFDHEPSSSSMMMPSW</sequence>
<comment type="caution">
    <text evidence="2">The sequence shown here is derived from an EMBL/GenBank/DDBJ whole genome shotgun (WGS) entry which is preliminary data.</text>
</comment>
<evidence type="ECO:0000256" key="1">
    <source>
        <dbReference type="SAM" id="MobiDB-lite"/>
    </source>
</evidence>
<dbReference type="EMBL" id="BDGG01000001">
    <property type="protein sequence ID" value="GAU88161.1"/>
    <property type="molecule type" value="Genomic_DNA"/>
</dbReference>
<gene>
    <name evidence="2" type="primary">RvY_00908-1</name>
    <name evidence="2" type="synonym">RvY_00908.1</name>
    <name evidence="2" type="ORF">RvY_00908</name>
</gene>
<feature type="compositionally biased region" description="Low complexity" evidence="1">
    <location>
        <begin position="51"/>
        <end position="60"/>
    </location>
</feature>
<protein>
    <submittedName>
        <fullName evidence="2">Uncharacterized protein</fullName>
    </submittedName>
</protein>
<name>A0A1D1UFC3_RAMVA</name>
<evidence type="ECO:0000313" key="3">
    <source>
        <dbReference type="Proteomes" id="UP000186922"/>
    </source>
</evidence>
<dbReference type="Proteomes" id="UP000186922">
    <property type="component" value="Unassembled WGS sequence"/>
</dbReference>